<comment type="caution">
    <text evidence="1">The sequence shown here is derived from an EMBL/GenBank/DDBJ whole genome shotgun (WGS) entry which is preliminary data.</text>
</comment>
<evidence type="ECO:0000313" key="2">
    <source>
        <dbReference type="Proteomes" id="UP000029221"/>
    </source>
</evidence>
<proteinExistence type="predicted"/>
<dbReference type="Proteomes" id="UP000029221">
    <property type="component" value="Unassembled WGS sequence"/>
</dbReference>
<keyword evidence="2" id="KW-1185">Reference proteome</keyword>
<protein>
    <submittedName>
        <fullName evidence="1">Uncharacterized protein</fullName>
    </submittedName>
</protein>
<name>A0A090Q2I4_9FLAO</name>
<sequence length="38" mass="4514">MGVHWAMNATQELGVQDRVEVVDLRTYIRWTIRPYLPV</sequence>
<evidence type="ECO:0000313" key="1">
    <source>
        <dbReference type="EMBL" id="GAK96397.1"/>
    </source>
</evidence>
<dbReference type="AlphaFoldDB" id="A0A090Q2I4"/>
<reference evidence="1" key="1">
    <citation type="journal article" date="2014" name="Genome Announc.">
        <title>Draft Genome Sequences of Marine Flavobacterium Nonlabens Strains NR17, NR24, NR27, NR32, NR33, and Ara13.</title>
        <authorList>
            <person name="Nakanishi M."/>
            <person name="Meirelles P."/>
            <person name="Suzuki R."/>
            <person name="Takatani N."/>
            <person name="Mino S."/>
            <person name="Suda W."/>
            <person name="Oshima K."/>
            <person name="Hattori M."/>
            <person name="Ohkuma M."/>
            <person name="Hosokawa M."/>
            <person name="Miyashita K."/>
            <person name="Thompson F.L."/>
            <person name="Niwa A."/>
            <person name="Sawabe T."/>
            <person name="Sawabe T."/>
        </authorList>
    </citation>
    <scope>NUCLEOTIDE SEQUENCE [LARGE SCALE GENOMIC DNA]</scope>
    <source>
        <strain evidence="1">JCM 19294</strain>
    </source>
</reference>
<gene>
    <name evidence="1" type="ORF">JCM19294_1910</name>
</gene>
<accession>A0A090Q2I4</accession>
<organism evidence="1 2">
    <name type="scientific">Nonlabens tegetincola</name>
    <dbReference type="NCBI Taxonomy" id="323273"/>
    <lineage>
        <taxon>Bacteria</taxon>
        <taxon>Pseudomonadati</taxon>
        <taxon>Bacteroidota</taxon>
        <taxon>Flavobacteriia</taxon>
        <taxon>Flavobacteriales</taxon>
        <taxon>Flavobacteriaceae</taxon>
        <taxon>Nonlabens</taxon>
    </lineage>
</organism>
<dbReference type="EMBL" id="BBML01000002">
    <property type="protein sequence ID" value="GAK96397.1"/>
    <property type="molecule type" value="Genomic_DNA"/>
</dbReference>